<feature type="transmembrane region" description="Helical" evidence="4">
    <location>
        <begin position="6"/>
        <end position="24"/>
    </location>
</feature>
<proteinExistence type="predicted"/>
<dbReference type="PANTHER" id="PTHR43280">
    <property type="entry name" value="ARAC-FAMILY TRANSCRIPTIONAL REGULATOR"/>
    <property type="match status" value="1"/>
</dbReference>
<evidence type="ECO:0000313" key="6">
    <source>
        <dbReference type="EMBL" id="PJZ64284.1"/>
    </source>
</evidence>
<organism evidence="6 7">
    <name type="scientific">Leptospira wolffii</name>
    <dbReference type="NCBI Taxonomy" id="409998"/>
    <lineage>
        <taxon>Bacteria</taxon>
        <taxon>Pseudomonadati</taxon>
        <taxon>Spirochaetota</taxon>
        <taxon>Spirochaetia</taxon>
        <taxon>Leptospirales</taxon>
        <taxon>Leptospiraceae</taxon>
        <taxon>Leptospira</taxon>
    </lineage>
</organism>
<keyword evidence="4" id="KW-1133">Transmembrane helix</keyword>
<keyword evidence="3" id="KW-0804">Transcription</keyword>
<dbReference type="GO" id="GO:0003700">
    <property type="term" value="F:DNA-binding transcription factor activity"/>
    <property type="evidence" value="ECO:0007669"/>
    <property type="project" value="InterPro"/>
</dbReference>
<dbReference type="SMART" id="SM00342">
    <property type="entry name" value="HTH_ARAC"/>
    <property type="match status" value="1"/>
</dbReference>
<reference evidence="6 7" key="1">
    <citation type="submission" date="2017-07" db="EMBL/GenBank/DDBJ databases">
        <title>Leptospira spp. isolated from tropical soils.</title>
        <authorList>
            <person name="Thibeaux R."/>
            <person name="Iraola G."/>
            <person name="Ferres I."/>
            <person name="Bierque E."/>
            <person name="Girault D."/>
            <person name="Soupe-Gilbert M.-E."/>
            <person name="Picardeau M."/>
            <person name="Goarant C."/>
        </authorList>
    </citation>
    <scope>NUCLEOTIDE SEQUENCE [LARGE SCALE GENOMIC DNA]</scope>
    <source>
        <strain evidence="6 7">FH2-C-A2</strain>
    </source>
</reference>
<evidence type="ECO:0000256" key="4">
    <source>
        <dbReference type="SAM" id="Phobius"/>
    </source>
</evidence>
<feature type="transmembrane region" description="Helical" evidence="4">
    <location>
        <begin position="36"/>
        <end position="53"/>
    </location>
</feature>
<accession>A0A2M9Z7C0</accession>
<dbReference type="PANTHER" id="PTHR43280:SF29">
    <property type="entry name" value="ARAC-FAMILY TRANSCRIPTIONAL REGULATOR"/>
    <property type="match status" value="1"/>
</dbReference>
<keyword evidence="2" id="KW-0238">DNA-binding</keyword>
<evidence type="ECO:0000256" key="3">
    <source>
        <dbReference type="ARBA" id="ARBA00023163"/>
    </source>
</evidence>
<dbReference type="InterPro" id="IPR018062">
    <property type="entry name" value="HTH_AraC-typ_CS"/>
</dbReference>
<keyword evidence="1" id="KW-0805">Transcription regulation</keyword>
<keyword evidence="4" id="KW-0472">Membrane</keyword>
<protein>
    <submittedName>
        <fullName evidence="6">AraC family transcriptional regulator</fullName>
    </submittedName>
</protein>
<feature type="transmembrane region" description="Helical" evidence="4">
    <location>
        <begin position="105"/>
        <end position="125"/>
    </location>
</feature>
<sequence>MDWILSGLVSFVFFGAGISFLYSFLESIQKPPKNTVLVFILFLTGSILLRYGWYFDPGKFDFPYLFLFLHTSVTLVGPLVYVYIGSRLQREEEGGGGILKLIRRYWIHFIPTFCFAVAELVYFSQSPSSLREAILKDSSEFRWDWIHLATLAATVQVSVYSLFCLYTYHKVSRKYEIYELRLVWVLLLLPVIANSLIGPAYFLKSDLLFAIGACCITGIVILLFVLKEIHPNFFHEMSEVIQNAKYQNTTLSSEEIKAANARLNRLMEDESFFKDSELRLGDLAVGLGLTSHQTSRYLNEIHGETFYELVNRYRIGEACKLLLSDPKKPVLEIGFEVGFNSKSAFNSQFVKVTGVSPALYRKNGKTGESESKN</sequence>
<evidence type="ECO:0000256" key="2">
    <source>
        <dbReference type="ARBA" id="ARBA00023125"/>
    </source>
</evidence>
<dbReference type="SUPFAM" id="SSF46689">
    <property type="entry name" value="Homeodomain-like"/>
    <property type="match status" value="1"/>
</dbReference>
<name>A0A2M9Z7C0_9LEPT</name>
<dbReference type="GO" id="GO:0043565">
    <property type="term" value="F:sequence-specific DNA binding"/>
    <property type="evidence" value="ECO:0007669"/>
    <property type="project" value="InterPro"/>
</dbReference>
<dbReference type="InterPro" id="IPR018060">
    <property type="entry name" value="HTH_AraC"/>
</dbReference>
<feature type="transmembrane region" description="Helical" evidence="4">
    <location>
        <begin position="145"/>
        <end position="168"/>
    </location>
</feature>
<dbReference type="RefSeq" id="WP_100760339.1">
    <property type="nucleotide sequence ID" value="NZ_NPDT01000011.1"/>
</dbReference>
<feature type="transmembrane region" description="Helical" evidence="4">
    <location>
        <begin position="65"/>
        <end position="84"/>
    </location>
</feature>
<evidence type="ECO:0000256" key="1">
    <source>
        <dbReference type="ARBA" id="ARBA00023015"/>
    </source>
</evidence>
<evidence type="ECO:0000313" key="7">
    <source>
        <dbReference type="Proteomes" id="UP000231912"/>
    </source>
</evidence>
<comment type="caution">
    <text evidence="6">The sequence shown here is derived from an EMBL/GenBank/DDBJ whole genome shotgun (WGS) entry which is preliminary data.</text>
</comment>
<keyword evidence="4" id="KW-0812">Transmembrane</keyword>
<evidence type="ECO:0000259" key="5">
    <source>
        <dbReference type="PROSITE" id="PS01124"/>
    </source>
</evidence>
<dbReference type="PROSITE" id="PS01124">
    <property type="entry name" value="HTH_ARAC_FAMILY_2"/>
    <property type="match status" value="1"/>
</dbReference>
<feature type="domain" description="HTH araC/xylS-type" evidence="5">
    <location>
        <begin position="261"/>
        <end position="363"/>
    </location>
</feature>
<feature type="transmembrane region" description="Helical" evidence="4">
    <location>
        <begin position="180"/>
        <end position="201"/>
    </location>
</feature>
<dbReference type="PROSITE" id="PS00041">
    <property type="entry name" value="HTH_ARAC_FAMILY_1"/>
    <property type="match status" value="1"/>
</dbReference>
<dbReference type="AlphaFoldDB" id="A0A2M9Z7C0"/>
<dbReference type="Gene3D" id="1.10.10.60">
    <property type="entry name" value="Homeodomain-like"/>
    <property type="match status" value="1"/>
</dbReference>
<dbReference type="InterPro" id="IPR009057">
    <property type="entry name" value="Homeodomain-like_sf"/>
</dbReference>
<gene>
    <name evidence="6" type="ORF">CH371_19440</name>
</gene>
<dbReference type="EMBL" id="NPDT01000011">
    <property type="protein sequence ID" value="PJZ64284.1"/>
    <property type="molecule type" value="Genomic_DNA"/>
</dbReference>
<dbReference type="Pfam" id="PF12833">
    <property type="entry name" value="HTH_18"/>
    <property type="match status" value="1"/>
</dbReference>
<dbReference type="Proteomes" id="UP000231912">
    <property type="component" value="Unassembled WGS sequence"/>
</dbReference>
<feature type="transmembrane region" description="Helical" evidence="4">
    <location>
        <begin position="207"/>
        <end position="226"/>
    </location>
</feature>